<dbReference type="Gene3D" id="2.60.40.10">
    <property type="entry name" value="Immunoglobulins"/>
    <property type="match status" value="1"/>
</dbReference>
<dbReference type="EMBL" id="NBIV01000139">
    <property type="protein sequence ID" value="PXF43057.1"/>
    <property type="molecule type" value="Genomic_DNA"/>
</dbReference>
<dbReference type="GO" id="GO:0019901">
    <property type="term" value="F:protein kinase binding"/>
    <property type="evidence" value="ECO:0007669"/>
    <property type="project" value="TreeGrafter"/>
</dbReference>
<evidence type="ECO:0000259" key="2">
    <source>
        <dbReference type="Pfam" id="PF16561"/>
    </source>
</evidence>
<organism evidence="3 4">
    <name type="scientific">Gracilariopsis chorda</name>
    <dbReference type="NCBI Taxonomy" id="448386"/>
    <lineage>
        <taxon>Eukaryota</taxon>
        <taxon>Rhodophyta</taxon>
        <taxon>Florideophyceae</taxon>
        <taxon>Rhodymeniophycidae</taxon>
        <taxon>Gracilariales</taxon>
        <taxon>Gracilariaceae</taxon>
        <taxon>Gracilariopsis</taxon>
    </lineage>
</organism>
<dbReference type="GO" id="GO:0007165">
    <property type="term" value="P:signal transduction"/>
    <property type="evidence" value="ECO:0007669"/>
    <property type="project" value="TreeGrafter"/>
</dbReference>
<comment type="similarity">
    <text evidence="1">Belongs to the 5'-AMP-activated protein kinase beta subunit family.</text>
</comment>
<dbReference type="OrthoDB" id="531008at2759"/>
<evidence type="ECO:0000256" key="1">
    <source>
        <dbReference type="ARBA" id="ARBA00010926"/>
    </source>
</evidence>
<name>A0A2V3ILY4_9FLOR</name>
<evidence type="ECO:0000313" key="4">
    <source>
        <dbReference type="Proteomes" id="UP000247409"/>
    </source>
</evidence>
<dbReference type="CDD" id="cd02859">
    <property type="entry name" value="E_set_AMPKbeta_like_N"/>
    <property type="match status" value="1"/>
</dbReference>
<proteinExistence type="inferred from homology"/>
<feature type="domain" description="AMP-activated protein kinase glycogen-binding" evidence="2">
    <location>
        <begin position="117"/>
        <end position="204"/>
    </location>
</feature>
<evidence type="ECO:0000313" key="3">
    <source>
        <dbReference type="EMBL" id="PXF43057.1"/>
    </source>
</evidence>
<dbReference type="GO" id="GO:0005634">
    <property type="term" value="C:nucleus"/>
    <property type="evidence" value="ECO:0007669"/>
    <property type="project" value="TreeGrafter"/>
</dbReference>
<dbReference type="Proteomes" id="UP000247409">
    <property type="component" value="Unassembled WGS sequence"/>
</dbReference>
<comment type="caution">
    <text evidence="3">The sequence shown here is derived from an EMBL/GenBank/DDBJ whole genome shotgun (WGS) entry which is preliminary data.</text>
</comment>
<dbReference type="GO" id="GO:0005737">
    <property type="term" value="C:cytoplasm"/>
    <property type="evidence" value="ECO:0007669"/>
    <property type="project" value="TreeGrafter"/>
</dbReference>
<sequence length="231" mass="26155">MMDMYFSHNKRSTPPFFPLLKADFSSRLRPLTLPTSSLEALTPSLEPAHSLSFPNRLPGPITPYGTLRMNSVEPEGACDYFLKKAKMLLENASSYEPSAELKQLGKEAKIERPSFAVRFTWTYGAEHSVCVTGSFNGWGVPVTMHKMPPSGKRDSIWECVLRLSAGEYRYQYEVDGKRRVDTHRPCEYKDGVAVSNKLTIREADVVRTTMTQIASARKLHETTFHCNNKRS</sequence>
<dbReference type="InterPro" id="IPR050827">
    <property type="entry name" value="CRP1_MDG1_kinase"/>
</dbReference>
<dbReference type="Pfam" id="PF16561">
    <property type="entry name" value="AMPK1_CBM"/>
    <property type="match status" value="1"/>
</dbReference>
<gene>
    <name evidence="3" type="ORF">BWQ96_07204</name>
</gene>
<reference evidence="3 4" key="1">
    <citation type="journal article" date="2018" name="Mol. Biol. Evol.">
        <title>Analysis of the draft genome of the red seaweed Gracilariopsis chorda provides insights into genome size evolution in Rhodophyta.</title>
        <authorList>
            <person name="Lee J."/>
            <person name="Yang E.C."/>
            <person name="Graf L."/>
            <person name="Yang J.H."/>
            <person name="Qiu H."/>
            <person name="Zel Zion U."/>
            <person name="Chan C.X."/>
            <person name="Stephens T.G."/>
            <person name="Weber A.P.M."/>
            <person name="Boo G.H."/>
            <person name="Boo S.M."/>
            <person name="Kim K.M."/>
            <person name="Shin Y."/>
            <person name="Jung M."/>
            <person name="Lee S.J."/>
            <person name="Yim H.S."/>
            <person name="Lee J.H."/>
            <person name="Bhattacharya D."/>
            <person name="Yoon H.S."/>
        </authorList>
    </citation>
    <scope>NUCLEOTIDE SEQUENCE [LARGE SCALE GENOMIC DNA]</scope>
    <source>
        <strain evidence="3 4">SKKU-2015</strain>
        <tissue evidence="3">Whole body</tissue>
    </source>
</reference>
<dbReference type="PANTHER" id="PTHR10343">
    <property type="entry name" value="5'-AMP-ACTIVATED PROTEIN KINASE , BETA SUBUNIT"/>
    <property type="match status" value="1"/>
</dbReference>
<protein>
    <recommendedName>
        <fullName evidence="2">AMP-activated protein kinase glycogen-binding domain-containing protein</fullName>
    </recommendedName>
</protein>
<dbReference type="AlphaFoldDB" id="A0A2V3ILY4"/>
<dbReference type="SUPFAM" id="SSF81296">
    <property type="entry name" value="E set domains"/>
    <property type="match status" value="1"/>
</dbReference>
<dbReference type="PANTHER" id="PTHR10343:SF84">
    <property type="entry name" value="5'-AMP-ACTIVATED PROTEIN KINASE SUBUNIT BETA-1"/>
    <property type="match status" value="1"/>
</dbReference>
<dbReference type="InterPro" id="IPR014756">
    <property type="entry name" value="Ig_E-set"/>
</dbReference>
<dbReference type="GO" id="GO:0031588">
    <property type="term" value="C:nucleotide-activated protein kinase complex"/>
    <property type="evidence" value="ECO:0007669"/>
    <property type="project" value="TreeGrafter"/>
</dbReference>
<keyword evidence="4" id="KW-1185">Reference proteome</keyword>
<accession>A0A2V3ILY4</accession>
<dbReference type="InterPro" id="IPR013783">
    <property type="entry name" value="Ig-like_fold"/>
</dbReference>
<dbReference type="InterPro" id="IPR032640">
    <property type="entry name" value="AMPK1_CBM"/>
</dbReference>